<comment type="similarity">
    <text evidence="2">Belongs to the glycosyl hydrolase 88 family.</text>
</comment>
<evidence type="ECO:0000256" key="2">
    <source>
        <dbReference type="ARBA" id="ARBA00038358"/>
    </source>
</evidence>
<dbReference type="GO" id="GO:0000272">
    <property type="term" value="P:polysaccharide catabolic process"/>
    <property type="evidence" value="ECO:0007669"/>
    <property type="project" value="TreeGrafter"/>
</dbReference>
<dbReference type="InterPro" id="IPR010905">
    <property type="entry name" value="Glyco_hydro_88"/>
</dbReference>
<evidence type="ECO:0000313" key="5">
    <source>
        <dbReference type="EMBL" id="MBO8468158.1"/>
    </source>
</evidence>
<feature type="active site" description="Proton donor" evidence="3">
    <location>
        <position position="164"/>
    </location>
</feature>
<feature type="binding site" evidence="4">
    <location>
        <position position="347"/>
    </location>
    <ligand>
        <name>substrate</name>
    </ligand>
</feature>
<name>A0A9D9I8V1_9SPIO</name>
<dbReference type="InterPro" id="IPR052369">
    <property type="entry name" value="UG_Glycosaminoglycan_Hydrolase"/>
</dbReference>
<reference evidence="5" key="2">
    <citation type="journal article" date="2021" name="PeerJ">
        <title>Extensive microbial diversity within the chicken gut microbiome revealed by metagenomics and culture.</title>
        <authorList>
            <person name="Gilroy R."/>
            <person name="Ravi A."/>
            <person name="Getino M."/>
            <person name="Pursley I."/>
            <person name="Horton D.L."/>
            <person name="Alikhan N.F."/>
            <person name="Baker D."/>
            <person name="Gharbi K."/>
            <person name="Hall N."/>
            <person name="Watson M."/>
            <person name="Adriaenssens E.M."/>
            <person name="Foster-Nyarko E."/>
            <person name="Jarju S."/>
            <person name="Secka A."/>
            <person name="Antonio M."/>
            <person name="Oren A."/>
            <person name="Chaudhuri R.R."/>
            <person name="La Ragione R."/>
            <person name="Hildebrand F."/>
            <person name="Pallen M.J."/>
        </authorList>
    </citation>
    <scope>NUCLEOTIDE SEQUENCE</scope>
    <source>
        <strain evidence="5">14700</strain>
    </source>
</reference>
<dbReference type="PANTHER" id="PTHR36845:SF1">
    <property type="entry name" value="HYDROLASE, PUTATIVE (AFU_ORTHOLOGUE AFUA_7G05090)-RELATED"/>
    <property type="match status" value="1"/>
</dbReference>
<organism evidence="5 6">
    <name type="scientific">Candidatus Ornithospirochaeta stercoravium</name>
    <dbReference type="NCBI Taxonomy" id="2840897"/>
    <lineage>
        <taxon>Bacteria</taxon>
        <taxon>Pseudomonadati</taxon>
        <taxon>Spirochaetota</taxon>
        <taxon>Spirochaetia</taxon>
        <taxon>Spirochaetales</taxon>
        <taxon>Spirochaetaceae</taxon>
        <taxon>Spirochaetaceae incertae sedis</taxon>
        <taxon>Candidatus Ornithospirochaeta</taxon>
    </lineage>
</organism>
<dbReference type="AlphaFoldDB" id="A0A9D9I8V1"/>
<accession>A0A9D9I8V1</accession>
<feature type="binding site" evidence="4">
    <location>
        <position position="102"/>
    </location>
    <ligand>
        <name>substrate</name>
    </ligand>
</feature>
<evidence type="ECO:0000313" key="6">
    <source>
        <dbReference type="Proteomes" id="UP000810292"/>
    </source>
</evidence>
<dbReference type="Proteomes" id="UP000810292">
    <property type="component" value="Unassembled WGS sequence"/>
</dbReference>
<dbReference type="Pfam" id="PF07470">
    <property type="entry name" value="Glyco_hydro_88"/>
    <property type="match status" value="1"/>
</dbReference>
<protein>
    <submittedName>
        <fullName evidence="5">Glycoside hydrolase family 88 protein</fullName>
    </submittedName>
</protein>
<dbReference type="Gene3D" id="1.50.10.10">
    <property type="match status" value="1"/>
</dbReference>
<dbReference type="SUPFAM" id="SSF48208">
    <property type="entry name" value="Six-hairpin glycosidases"/>
    <property type="match status" value="1"/>
</dbReference>
<proteinExistence type="inferred from homology"/>
<evidence type="ECO:0000256" key="4">
    <source>
        <dbReference type="PIRSR" id="PIRSR610905-2"/>
    </source>
</evidence>
<reference evidence="5" key="1">
    <citation type="submission" date="2020-10" db="EMBL/GenBank/DDBJ databases">
        <authorList>
            <person name="Gilroy R."/>
        </authorList>
    </citation>
    <scope>NUCLEOTIDE SEQUENCE</scope>
    <source>
        <strain evidence="5">14700</strain>
    </source>
</reference>
<feature type="binding site" evidence="4">
    <location>
        <position position="236"/>
    </location>
    <ligand>
        <name>substrate</name>
    </ligand>
</feature>
<sequence length="380" mass="43258">MDRVWAEDRLSLIDKKLRTVIERNKGAIPAIAINGHYDNRADMTRTWNADDGLCWWTNGFWGGIMNQMYAFSGFDGYLEEEKTSEELLDGCLPSLFKGLHHDTGFMWLPLSVARYMIDGNEKSEDRGLLAATLLLGRYNPNGYLRAWNDNPETGVNTRGWSIIDSMMNISILYWASTELDDPRFAMVAEKHADTTMRNAVREDGSVRHITEYDAETGKYLREYGGQGYAEGSAWTRGQAWGIYGFANSFCHTGREDFLATSEKIASFFMNHMKEDGHIPADFLQPEEPHIEDSTAAAIASCGFIELYKHTNKEEYLETAMKMLKALDKDRSDYSPDTDNILQKCTGSYHGTKDREIGFVYADYYYIEALLKLAGKAIEIW</sequence>
<keyword evidence="1 5" id="KW-0378">Hydrolase</keyword>
<dbReference type="PANTHER" id="PTHR36845">
    <property type="entry name" value="HYDROLASE, PUTATIVE (AFU_ORTHOLOGUE AFUA_7G05090)-RELATED"/>
    <property type="match status" value="1"/>
</dbReference>
<comment type="caution">
    <text evidence="5">The sequence shown here is derived from an EMBL/GenBank/DDBJ whole genome shotgun (WGS) entry which is preliminary data.</text>
</comment>
<dbReference type="InterPro" id="IPR008928">
    <property type="entry name" value="6-hairpin_glycosidase_sf"/>
</dbReference>
<dbReference type="GO" id="GO:0052757">
    <property type="term" value="F:chondroitin hydrolase activity"/>
    <property type="evidence" value="ECO:0007669"/>
    <property type="project" value="TreeGrafter"/>
</dbReference>
<feature type="binding site" evidence="4">
    <location>
        <position position="164"/>
    </location>
    <ligand>
        <name>substrate</name>
    </ligand>
</feature>
<dbReference type="InterPro" id="IPR012341">
    <property type="entry name" value="6hp_glycosidase-like_sf"/>
</dbReference>
<evidence type="ECO:0000256" key="1">
    <source>
        <dbReference type="ARBA" id="ARBA00022801"/>
    </source>
</evidence>
<gene>
    <name evidence="5" type="ORF">IAA72_00040</name>
</gene>
<evidence type="ECO:0000256" key="3">
    <source>
        <dbReference type="PIRSR" id="PIRSR610905-1"/>
    </source>
</evidence>
<feature type="binding site" evidence="4">
    <location>
        <position position="240"/>
    </location>
    <ligand>
        <name>substrate</name>
    </ligand>
</feature>
<dbReference type="EMBL" id="JADIMF010000001">
    <property type="protein sequence ID" value="MBO8468158.1"/>
    <property type="molecule type" value="Genomic_DNA"/>
</dbReference>
<feature type="active site" description="Nucleophile" evidence="3">
    <location>
        <position position="102"/>
    </location>
</feature>